<dbReference type="KEGG" id="hau:Haur_2044"/>
<protein>
    <recommendedName>
        <fullName evidence="3">DNA alkylation repair enzyme</fullName>
    </recommendedName>
</protein>
<dbReference type="BioCyc" id="HAUR316274:GHYA-2073-MONOMER"/>
<dbReference type="AlphaFoldDB" id="A9AVJ6"/>
<gene>
    <name evidence="1" type="ordered locus">Haur_2044</name>
</gene>
<reference evidence="1 2" key="1">
    <citation type="journal article" date="2011" name="Stand. Genomic Sci.">
        <title>Complete genome sequence of the filamentous gliding predatory bacterium Herpetosiphon aurantiacus type strain (114-95(T)).</title>
        <authorList>
            <person name="Kiss H."/>
            <person name="Nett M."/>
            <person name="Domin N."/>
            <person name="Martin K."/>
            <person name="Maresca J.A."/>
            <person name="Copeland A."/>
            <person name="Lapidus A."/>
            <person name="Lucas S."/>
            <person name="Berry K.W."/>
            <person name="Glavina Del Rio T."/>
            <person name="Dalin E."/>
            <person name="Tice H."/>
            <person name="Pitluck S."/>
            <person name="Richardson P."/>
            <person name="Bruce D."/>
            <person name="Goodwin L."/>
            <person name="Han C."/>
            <person name="Detter J.C."/>
            <person name="Schmutz J."/>
            <person name="Brettin T."/>
            <person name="Land M."/>
            <person name="Hauser L."/>
            <person name="Kyrpides N.C."/>
            <person name="Ivanova N."/>
            <person name="Goker M."/>
            <person name="Woyke T."/>
            <person name="Klenk H.P."/>
            <person name="Bryant D.A."/>
        </authorList>
    </citation>
    <scope>NUCLEOTIDE SEQUENCE [LARGE SCALE GENOMIC DNA]</scope>
    <source>
        <strain evidence="2">ATCC 23779 / DSM 785 / 114-95</strain>
    </source>
</reference>
<dbReference type="HOGENOM" id="CLU_1088918_0_0_0"/>
<dbReference type="STRING" id="316274.Haur_2044"/>
<keyword evidence="2" id="KW-1185">Reference proteome</keyword>
<dbReference type="EMBL" id="CP000875">
    <property type="protein sequence ID" value="ABX04687.1"/>
    <property type="molecule type" value="Genomic_DNA"/>
</dbReference>
<organism evidence="1 2">
    <name type="scientific">Herpetosiphon aurantiacus (strain ATCC 23779 / DSM 785 / 114-95)</name>
    <dbReference type="NCBI Taxonomy" id="316274"/>
    <lineage>
        <taxon>Bacteria</taxon>
        <taxon>Bacillati</taxon>
        <taxon>Chloroflexota</taxon>
        <taxon>Chloroflexia</taxon>
        <taxon>Herpetosiphonales</taxon>
        <taxon>Herpetosiphonaceae</taxon>
        <taxon>Herpetosiphon</taxon>
    </lineage>
</organism>
<evidence type="ECO:0008006" key="3">
    <source>
        <dbReference type="Google" id="ProtNLM"/>
    </source>
</evidence>
<evidence type="ECO:0000313" key="1">
    <source>
        <dbReference type="EMBL" id="ABX04687.1"/>
    </source>
</evidence>
<dbReference type="InParanoid" id="A9AVJ6"/>
<evidence type="ECO:0000313" key="2">
    <source>
        <dbReference type="Proteomes" id="UP000000787"/>
    </source>
</evidence>
<accession>A9AVJ6</accession>
<proteinExistence type="predicted"/>
<name>A9AVJ6_HERA2</name>
<sequence>MDKPYLIEQIGRAAFQRACTQARNAAPAMGTRTQSQSYHSPLPQWIDRMIWEQADGLTTAQRLRLSVSMYRDLPCYGVLLGLMCRYQGLDRVHQKLYWFEVRRMLSHGDPAWSGPIEYHLALDWFERNDDGATIWQTLRRAANPALLRSLLRSSGPAAWSLKMALYRELLADPAWHAAIYASVLASYGGVYGQIDRVEALTVLHHLILPHRDDAEWRSMLTVLGHGDRYTNGFGVKAFHAPQQDDEGSGDQAHRG</sequence>
<dbReference type="Proteomes" id="UP000000787">
    <property type="component" value="Chromosome"/>
</dbReference>